<name>A0A660HNB7_ZIZJU</name>
<keyword evidence="5 8" id="KW-0687">Ribonucleoprotein</keyword>
<keyword evidence="11" id="KW-1185">Reference proteome</keyword>
<dbReference type="KEGG" id="pzi:CWO85_00080"/>
<protein>
    <recommendedName>
        <fullName evidence="6 8">Small ribosomal subunit protein uS8</fullName>
    </recommendedName>
</protein>
<dbReference type="GO" id="GO:1990904">
    <property type="term" value="C:ribonucleoprotein complex"/>
    <property type="evidence" value="ECO:0007669"/>
    <property type="project" value="UniProtKB-KW"/>
</dbReference>
<dbReference type="HAMAP" id="MF_01302_B">
    <property type="entry name" value="Ribosomal_uS8_B"/>
    <property type="match status" value="1"/>
</dbReference>
<dbReference type="InterPro" id="IPR035987">
    <property type="entry name" value="Ribosomal_uS8_sf"/>
</dbReference>
<evidence type="ECO:0000256" key="7">
    <source>
        <dbReference type="ARBA" id="ARBA00046740"/>
    </source>
</evidence>
<dbReference type="OrthoDB" id="9802617at2"/>
<dbReference type="PANTHER" id="PTHR11758">
    <property type="entry name" value="40S RIBOSOMAL PROTEIN S15A"/>
    <property type="match status" value="1"/>
</dbReference>
<evidence type="ECO:0000256" key="2">
    <source>
        <dbReference type="ARBA" id="ARBA00022730"/>
    </source>
</evidence>
<dbReference type="GO" id="GO:0019843">
    <property type="term" value="F:rRNA binding"/>
    <property type="evidence" value="ECO:0007669"/>
    <property type="project" value="UniProtKB-UniRule"/>
</dbReference>
<dbReference type="RefSeq" id="WP_121464237.1">
    <property type="nucleotide sequence ID" value="NZ_CP025121.1"/>
</dbReference>
<reference evidence="10 11" key="1">
    <citation type="journal article" date="2018" name="BMC Genomics">
        <title>Comparative genome analysis of jujube witches'-broom Phytoplasma, an obligate pathogen that causes jujube witches'-broom disease.</title>
        <authorList>
            <person name="Wang J."/>
            <person name="Song L."/>
            <person name="Jiao Q."/>
            <person name="Yang S."/>
            <person name="Gao R."/>
            <person name="Lu X."/>
            <person name="Zhou G."/>
        </authorList>
    </citation>
    <scope>NUCLEOTIDE SEQUENCE [LARGE SCALE GENOMIC DNA]</scope>
    <source>
        <strain evidence="10">Jwb-nky</strain>
    </source>
</reference>
<evidence type="ECO:0000256" key="5">
    <source>
        <dbReference type="ARBA" id="ARBA00023274"/>
    </source>
</evidence>
<dbReference type="Gene3D" id="3.30.1490.10">
    <property type="match status" value="1"/>
</dbReference>
<dbReference type="PROSITE" id="PS00053">
    <property type="entry name" value="RIBOSOMAL_S8"/>
    <property type="match status" value="1"/>
</dbReference>
<gene>
    <name evidence="8" type="primary">rpsH</name>
    <name evidence="10" type="ORF">CWO85_00080</name>
</gene>
<evidence type="ECO:0000256" key="3">
    <source>
        <dbReference type="ARBA" id="ARBA00022884"/>
    </source>
</evidence>
<keyword evidence="3 8" id="KW-0694">RNA-binding</keyword>
<dbReference type="InterPro" id="IPR000630">
    <property type="entry name" value="Ribosomal_uS8"/>
</dbReference>
<dbReference type="GO" id="GO:0006412">
    <property type="term" value="P:translation"/>
    <property type="evidence" value="ECO:0007669"/>
    <property type="project" value="UniProtKB-UniRule"/>
</dbReference>
<evidence type="ECO:0000313" key="10">
    <source>
        <dbReference type="EMBL" id="AYJ01547.1"/>
    </source>
</evidence>
<sequence length="125" mass="14019">MMMTNPIADLLTRIRNANTMCYEKVSVPFSKLKVKMLEVIRKEGFIKGFIVDGSRRNITISLKYHGNKQRTILGLKRVSKHVSVKKIPRVLNGLGIALISTSKGILTDYEALANNIGGEVLAYIW</sequence>
<evidence type="ECO:0000256" key="4">
    <source>
        <dbReference type="ARBA" id="ARBA00022980"/>
    </source>
</evidence>
<evidence type="ECO:0000256" key="9">
    <source>
        <dbReference type="RuleBase" id="RU003660"/>
    </source>
</evidence>
<dbReference type="GO" id="GO:0005737">
    <property type="term" value="C:cytoplasm"/>
    <property type="evidence" value="ECO:0007669"/>
    <property type="project" value="UniProtKB-ARBA"/>
</dbReference>
<dbReference type="GO" id="GO:0003735">
    <property type="term" value="F:structural constituent of ribosome"/>
    <property type="evidence" value="ECO:0007669"/>
    <property type="project" value="InterPro"/>
</dbReference>
<evidence type="ECO:0000313" key="11">
    <source>
        <dbReference type="Proteomes" id="UP000272462"/>
    </source>
</evidence>
<accession>A0A660HNB7</accession>
<evidence type="ECO:0000256" key="6">
    <source>
        <dbReference type="ARBA" id="ARBA00035258"/>
    </source>
</evidence>
<dbReference type="NCBIfam" id="NF001109">
    <property type="entry name" value="PRK00136.1"/>
    <property type="match status" value="1"/>
</dbReference>
<dbReference type="GO" id="GO:0005840">
    <property type="term" value="C:ribosome"/>
    <property type="evidence" value="ECO:0007669"/>
    <property type="project" value="UniProtKB-KW"/>
</dbReference>
<dbReference type="Proteomes" id="UP000272462">
    <property type="component" value="Chromosome"/>
</dbReference>
<dbReference type="SUPFAM" id="SSF56047">
    <property type="entry name" value="Ribosomal protein S8"/>
    <property type="match status" value="1"/>
</dbReference>
<keyword evidence="4 8" id="KW-0689">Ribosomal protein</keyword>
<dbReference type="EMBL" id="CP025121">
    <property type="protein sequence ID" value="AYJ01547.1"/>
    <property type="molecule type" value="Genomic_DNA"/>
</dbReference>
<proteinExistence type="inferred from homology"/>
<dbReference type="FunFam" id="3.30.1490.10:FF:000001">
    <property type="entry name" value="30S ribosomal protein S8"/>
    <property type="match status" value="1"/>
</dbReference>
<evidence type="ECO:0000256" key="8">
    <source>
        <dbReference type="HAMAP-Rule" id="MF_01302"/>
    </source>
</evidence>
<organism evidence="10 11">
    <name type="scientific">Ziziphus jujuba witches'-broom phytoplasma</name>
    <dbReference type="NCBI Taxonomy" id="135727"/>
    <lineage>
        <taxon>Bacteria</taxon>
        <taxon>Bacillati</taxon>
        <taxon>Mycoplasmatota</taxon>
        <taxon>Mollicutes</taxon>
        <taxon>Acholeplasmatales</taxon>
        <taxon>Acholeplasmataceae</taxon>
        <taxon>Candidatus Phytoplasma</taxon>
        <taxon>16SrV (Elm yellows group)</taxon>
    </lineage>
</organism>
<dbReference type="InterPro" id="IPR047863">
    <property type="entry name" value="Ribosomal_uS8_CS"/>
</dbReference>
<keyword evidence="2 8" id="KW-0699">rRNA-binding</keyword>
<comment type="subunit">
    <text evidence="7 8">Part of the 30S ribosomal subunit. Contacts proteins S5 and S12.</text>
</comment>
<comment type="similarity">
    <text evidence="1 8 9">Belongs to the universal ribosomal protein uS8 family.</text>
</comment>
<evidence type="ECO:0000256" key="1">
    <source>
        <dbReference type="ARBA" id="ARBA00006471"/>
    </source>
</evidence>
<dbReference type="FunFam" id="3.30.1370.30:FF:000002">
    <property type="entry name" value="30S ribosomal protein S8"/>
    <property type="match status" value="1"/>
</dbReference>
<dbReference type="AlphaFoldDB" id="A0A660HNB7"/>
<comment type="function">
    <text evidence="8">One of the primary rRNA binding proteins, it binds directly to 16S rRNA central domain where it helps coordinate assembly of the platform of the 30S subunit.</text>
</comment>
<dbReference type="Pfam" id="PF00410">
    <property type="entry name" value="Ribosomal_S8"/>
    <property type="match status" value="1"/>
</dbReference>
<dbReference type="Gene3D" id="3.30.1370.30">
    <property type="match status" value="1"/>
</dbReference>